<reference evidence="4" key="1">
    <citation type="journal article" date="2019" name="Int. J. Syst. Evol. Microbiol.">
        <title>The Global Catalogue of Microorganisms (GCM) 10K type strain sequencing project: providing services to taxonomists for standard genome sequencing and annotation.</title>
        <authorList>
            <consortium name="The Broad Institute Genomics Platform"/>
            <consortium name="The Broad Institute Genome Sequencing Center for Infectious Disease"/>
            <person name="Wu L."/>
            <person name="Ma J."/>
        </authorList>
    </citation>
    <scope>NUCLEOTIDE SEQUENCE [LARGE SCALE GENOMIC DNA]</scope>
    <source>
        <strain evidence="4">JCM 3115</strain>
    </source>
</reference>
<accession>A0ABQ2QW59</accession>
<dbReference type="Gene3D" id="2.130.10.10">
    <property type="entry name" value="YVTN repeat-like/Quinoprotein amine dehydrogenase"/>
    <property type="match status" value="1"/>
</dbReference>
<feature type="region of interest" description="Disordered" evidence="1">
    <location>
        <begin position="45"/>
        <end position="68"/>
    </location>
</feature>
<comment type="caution">
    <text evidence="3">The sequence shown here is derived from an EMBL/GenBank/DDBJ whole genome shotgun (WGS) entry which is preliminary data.</text>
</comment>
<dbReference type="InterPro" id="IPR011044">
    <property type="entry name" value="Quino_amine_DH_bsu"/>
</dbReference>
<evidence type="ECO:0008006" key="5">
    <source>
        <dbReference type="Google" id="ProtNLM"/>
    </source>
</evidence>
<evidence type="ECO:0000313" key="4">
    <source>
        <dbReference type="Proteomes" id="UP000611554"/>
    </source>
</evidence>
<proteinExistence type="predicted"/>
<dbReference type="InterPro" id="IPR015943">
    <property type="entry name" value="WD40/YVTN_repeat-like_dom_sf"/>
</dbReference>
<keyword evidence="4" id="KW-1185">Reference proteome</keyword>
<name>A0ABQ2QW59_9ACTN</name>
<dbReference type="RefSeq" id="WP_189247385.1">
    <property type="nucleotide sequence ID" value="NZ_BMQJ01000007.1"/>
</dbReference>
<feature type="chain" id="PRO_5046140872" description="WD40 repeat domain-containing protein" evidence="2">
    <location>
        <begin position="27"/>
        <end position="371"/>
    </location>
</feature>
<organism evidence="3 4">
    <name type="scientific">Streptosporangium pseudovulgare</name>
    <dbReference type="NCBI Taxonomy" id="35765"/>
    <lineage>
        <taxon>Bacteria</taxon>
        <taxon>Bacillati</taxon>
        <taxon>Actinomycetota</taxon>
        <taxon>Actinomycetes</taxon>
        <taxon>Streptosporangiales</taxon>
        <taxon>Streptosporangiaceae</taxon>
        <taxon>Streptosporangium</taxon>
    </lineage>
</organism>
<keyword evidence="2" id="KW-0732">Signal</keyword>
<dbReference type="Proteomes" id="UP000611554">
    <property type="component" value="Unassembled WGS sequence"/>
</dbReference>
<evidence type="ECO:0000256" key="1">
    <source>
        <dbReference type="SAM" id="MobiDB-lite"/>
    </source>
</evidence>
<dbReference type="SUPFAM" id="SSF50969">
    <property type="entry name" value="YVTN repeat-like/Quinoprotein amine dehydrogenase"/>
    <property type="match status" value="1"/>
</dbReference>
<feature type="signal peptide" evidence="2">
    <location>
        <begin position="1"/>
        <end position="26"/>
    </location>
</feature>
<sequence>MRTKVAVATAAILAAAALGGIQVANAAPAPQAGAAPYTGTAPHPGAAPYGEAGPHAGAAPYTGTAHDTGMERHADAVPHSEAVRYASVRGCSDKHEVQYPCGKWRLVTHGGERRGLADARITPLDAKGRPQKYSVAPIEVSGNGLHVAYFRKSDGRLVVREIGGKVRAMAGALPARVGMDDVTLILSQDGARLAVVLPEDRKLPTRVYDTASGAPLWTVPWNRVLLGFSADDDELLAYGETTETTLRVLGPSGERLRGRTLDKEGVYAPYGLAADGATVVTAQEKRGRWDVVVHDLASGRVLTRVPVGRSAPETLAWTGPEQVTAHFVTYDGSSRPARVRVLRIDTATKKTRVRESYKVLSDTIAFAACGG</sequence>
<gene>
    <name evidence="3" type="ORF">GCM10010140_33430</name>
</gene>
<dbReference type="EMBL" id="BMQJ01000007">
    <property type="protein sequence ID" value="GGQ00630.1"/>
    <property type="molecule type" value="Genomic_DNA"/>
</dbReference>
<protein>
    <recommendedName>
        <fullName evidence="5">WD40 repeat domain-containing protein</fullName>
    </recommendedName>
</protein>
<evidence type="ECO:0000256" key="2">
    <source>
        <dbReference type="SAM" id="SignalP"/>
    </source>
</evidence>
<evidence type="ECO:0000313" key="3">
    <source>
        <dbReference type="EMBL" id="GGQ00630.1"/>
    </source>
</evidence>